<dbReference type="InterPro" id="IPR006976">
    <property type="entry name" value="VanZ-like"/>
</dbReference>
<accession>A0ABT8RRF5</accession>
<dbReference type="EMBL" id="JAUKUC010000001">
    <property type="protein sequence ID" value="MDO1513487.1"/>
    <property type="molecule type" value="Genomic_DNA"/>
</dbReference>
<proteinExistence type="predicted"/>
<evidence type="ECO:0000313" key="4">
    <source>
        <dbReference type="Proteomes" id="UP001168579"/>
    </source>
</evidence>
<evidence type="ECO:0000313" key="3">
    <source>
        <dbReference type="EMBL" id="MDO1513487.1"/>
    </source>
</evidence>
<gene>
    <name evidence="3" type="ORF">Q2T41_12560</name>
</gene>
<reference evidence="3" key="1">
    <citation type="journal article" date="2014" name="Int. J. Syst. Evol. Microbiol.">
        <title>Complete genome of a new Firmicutes species belonging to the dominant human colonic microbiota ('Ruminococcus bicirculans') reveals two chromosomes and a selective capacity to utilize plant glucans.</title>
        <authorList>
            <consortium name="NISC Comparative Sequencing Program"/>
            <person name="Wegmann U."/>
            <person name="Louis P."/>
            <person name="Goesmann A."/>
            <person name="Henrissat B."/>
            <person name="Duncan S.H."/>
            <person name="Flint H.J."/>
        </authorList>
    </citation>
    <scope>NUCLEOTIDE SEQUENCE</scope>
    <source>
        <strain evidence="3">CECT 8869</strain>
    </source>
</reference>
<dbReference type="NCBIfam" id="NF037970">
    <property type="entry name" value="vanZ_1"/>
    <property type="match status" value="1"/>
</dbReference>
<sequence length="139" mass="15860">MQKPIKKLLVPKAFVYKFLFISWMMFVTFFSLFSFSDVDTSTFNIPHLDKAIHFTFYSVMVIISFLAKTNGGVVKLASFKGVIYIMLFAILYGIVIEVFQHMATTDRHGDILDALANSCGAIVGMFFIRTRFFTKPSLK</sequence>
<protein>
    <submittedName>
        <fullName evidence="3">VanZ family protein</fullName>
    </submittedName>
</protein>
<comment type="caution">
    <text evidence="3">The sequence shown here is derived from an EMBL/GenBank/DDBJ whole genome shotgun (WGS) entry which is preliminary data.</text>
</comment>
<feature type="transmembrane region" description="Helical" evidence="1">
    <location>
        <begin position="51"/>
        <end position="69"/>
    </location>
</feature>
<feature type="transmembrane region" description="Helical" evidence="1">
    <location>
        <begin position="81"/>
        <end position="99"/>
    </location>
</feature>
<evidence type="ECO:0000256" key="1">
    <source>
        <dbReference type="SAM" id="Phobius"/>
    </source>
</evidence>
<keyword evidence="1" id="KW-1133">Transmembrane helix</keyword>
<dbReference type="PANTHER" id="PTHR28008">
    <property type="entry name" value="DOMAIN PROTEIN, PUTATIVE (AFU_ORTHOLOGUE AFUA_3G10980)-RELATED"/>
    <property type="match status" value="1"/>
</dbReference>
<name>A0ABT8RRF5_9FLAO</name>
<dbReference type="Proteomes" id="UP001168579">
    <property type="component" value="Unassembled WGS sequence"/>
</dbReference>
<dbReference type="PANTHER" id="PTHR28008:SF1">
    <property type="entry name" value="DOMAIN PROTEIN, PUTATIVE (AFU_ORTHOLOGUE AFUA_3G10980)-RELATED"/>
    <property type="match status" value="1"/>
</dbReference>
<feature type="transmembrane region" description="Helical" evidence="1">
    <location>
        <begin position="14"/>
        <end position="36"/>
    </location>
</feature>
<feature type="transmembrane region" description="Helical" evidence="1">
    <location>
        <begin position="111"/>
        <end position="128"/>
    </location>
</feature>
<reference evidence="3" key="2">
    <citation type="submission" date="2023-06" db="EMBL/GenBank/DDBJ databases">
        <authorList>
            <person name="Lucena T."/>
            <person name="Sun Q."/>
        </authorList>
    </citation>
    <scope>NUCLEOTIDE SEQUENCE</scope>
    <source>
        <strain evidence="3">CECT 8869</strain>
    </source>
</reference>
<dbReference type="RefSeq" id="WP_304436372.1">
    <property type="nucleotide sequence ID" value="NZ_JAUKUC010000001.1"/>
</dbReference>
<evidence type="ECO:0000259" key="2">
    <source>
        <dbReference type="Pfam" id="PF04892"/>
    </source>
</evidence>
<dbReference type="Pfam" id="PF04892">
    <property type="entry name" value="VanZ"/>
    <property type="match status" value="1"/>
</dbReference>
<keyword evidence="1" id="KW-0812">Transmembrane</keyword>
<keyword evidence="1" id="KW-0472">Membrane</keyword>
<organism evidence="3 4">
    <name type="scientific">Maribacter confluentis</name>
    <dbReference type="NCBI Taxonomy" id="1656093"/>
    <lineage>
        <taxon>Bacteria</taxon>
        <taxon>Pseudomonadati</taxon>
        <taxon>Bacteroidota</taxon>
        <taxon>Flavobacteriia</taxon>
        <taxon>Flavobacteriales</taxon>
        <taxon>Flavobacteriaceae</taxon>
        <taxon>Maribacter</taxon>
    </lineage>
</organism>
<feature type="domain" description="VanZ-like" evidence="2">
    <location>
        <begin position="18"/>
        <end position="129"/>
    </location>
</feature>
<keyword evidence="4" id="KW-1185">Reference proteome</keyword>